<proteinExistence type="predicted"/>
<organism evidence="2 3">
    <name type="scientific">Ciona savignyi</name>
    <name type="common">Pacific transparent sea squirt</name>
    <dbReference type="NCBI Taxonomy" id="51511"/>
    <lineage>
        <taxon>Eukaryota</taxon>
        <taxon>Metazoa</taxon>
        <taxon>Chordata</taxon>
        <taxon>Tunicata</taxon>
        <taxon>Ascidiacea</taxon>
        <taxon>Phlebobranchia</taxon>
        <taxon>Cionidae</taxon>
        <taxon>Ciona</taxon>
    </lineage>
</organism>
<dbReference type="Proteomes" id="UP000007875">
    <property type="component" value="Unassembled WGS sequence"/>
</dbReference>
<evidence type="ECO:0000313" key="2">
    <source>
        <dbReference type="Ensembl" id="ENSCSAVP00000008506.1"/>
    </source>
</evidence>
<dbReference type="HOGENOM" id="CLU_2891635_0_0_1"/>
<dbReference type="InParanoid" id="H2YT46"/>
<evidence type="ECO:0000256" key="1">
    <source>
        <dbReference type="SAM" id="MobiDB-lite"/>
    </source>
</evidence>
<accession>H2YT46</accession>
<keyword evidence="3" id="KW-1185">Reference proteome</keyword>
<reference evidence="2" key="3">
    <citation type="submission" date="2025-09" db="UniProtKB">
        <authorList>
            <consortium name="Ensembl"/>
        </authorList>
    </citation>
    <scope>IDENTIFICATION</scope>
</reference>
<protein>
    <submittedName>
        <fullName evidence="2">Uncharacterized protein</fullName>
    </submittedName>
</protein>
<dbReference type="AlphaFoldDB" id="H2YT46"/>
<evidence type="ECO:0000313" key="3">
    <source>
        <dbReference type="Proteomes" id="UP000007875"/>
    </source>
</evidence>
<dbReference type="Ensembl" id="ENSCSAVT00000008616.1">
    <property type="protein sequence ID" value="ENSCSAVP00000008506.1"/>
    <property type="gene ID" value="ENSCSAVG00000005051.1"/>
</dbReference>
<sequence length="63" mass="6762">TLLAQSLNDDPRNRKRSIAIVADLRRQSNVPSRPPGITLNSAADVSSRALMTGKPKSDSTTTN</sequence>
<feature type="region of interest" description="Disordered" evidence="1">
    <location>
        <begin position="1"/>
        <end position="20"/>
    </location>
</feature>
<reference evidence="2" key="2">
    <citation type="submission" date="2025-08" db="UniProtKB">
        <authorList>
            <consortium name="Ensembl"/>
        </authorList>
    </citation>
    <scope>IDENTIFICATION</scope>
</reference>
<feature type="region of interest" description="Disordered" evidence="1">
    <location>
        <begin position="26"/>
        <end position="63"/>
    </location>
</feature>
<reference evidence="3" key="1">
    <citation type="submission" date="2003-08" db="EMBL/GenBank/DDBJ databases">
        <authorList>
            <person name="Birren B."/>
            <person name="Nusbaum C."/>
            <person name="Abebe A."/>
            <person name="Abouelleil A."/>
            <person name="Adekoya E."/>
            <person name="Ait-zahra M."/>
            <person name="Allen N."/>
            <person name="Allen T."/>
            <person name="An P."/>
            <person name="Anderson M."/>
            <person name="Anderson S."/>
            <person name="Arachchi H."/>
            <person name="Armbruster J."/>
            <person name="Bachantsang P."/>
            <person name="Baldwin J."/>
            <person name="Barry A."/>
            <person name="Bayul T."/>
            <person name="Blitshsteyn B."/>
            <person name="Bloom T."/>
            <person name="Blye J."/>
            <person name="Boguslavskiy L."/>
            <person name="Borowsky M."/>
            <person name="Boukhgalter B."/>
            <person name="Brunache A."/>
            <person name="Butler J."/>
            <person name="Calixte N."/>
            <person name="Calvo S."/>
            <person name="Camarata J."/>
            <person name="Campo K."/>
            <person name="Chang J."/>
            <person name="Cheshatsang Y."/>
            <person name="Citroen M."/>
            <person name="Collymore A."/>
            <person name="Considine T."/>
            <person name="Cook A."/>
            <person name="Cooke P."/>
            <person name="Corum B."/>
            <person name="Cuomo C."/>
            <person name="David R."/>
            <person name="Dawoe T."/>
            <person name="Degray S."/>
            <person name="Dodge S."/>
            <person name="Dooley K."/>
            <person name="Dorje P."/>
            <person name="Dorjee K."/>
            <person name="Dorris L."/>
            <person name="Duffey N."/>
            <person name="Dupes A."/>
            <person name="Elkins T."/>
            <person name="Engels R."/>
            <person name="Erickson J."/>
            <person name="Farina A."/>
            <person name="Faro S."/>
            <person name="Ferreira P."/>
            <person name="Fischer H."/>
            <person name="Fitzgerald M."/>
            <person name="Foley K."/>
            <person name="Gage D."/>
            <person name="Galagan J."/>
            <person name="Gearin G."/>
            <person name="Gnerre S."/>
            <person name="Gnirke A."/>
            <person name="Goyette A."/>
            <person name="Graham J."/>
            <person name="Grandbois E."/>
            <person name="Gyaltsen K."/>
            <person name="Hafez N."/>
            <person name="Hagopian D."/>
            <person name="Hagos B."/>
            <person name="Hall J."/>
            <person name="Hatcher B."/>
            <person name="Heller A."/>
            <person name="Higgins H."/>
            <person name="Honan T."/>
            <person name="Horn A."/>
            <person name="Houde N."/>
            <person name="Hughes L."/>
            <person name="Hulme W."/>
            <person name="Husby E."/>
            <person name="Iliev I."/>
            <person name="Jaffe D."/>
            <person name="Jones C."/>
            <person name="Kamal M."/>
            <person name="Kamat A."/>
            <person name="Kamvysselis M."/>
            <person name="Karlsson E."/>
            <person name="Kells C."/>
            <person name="Kieu A."/>
            <person name="Kisner P."/>
            <person name="Kodira C."/>
            <person name="Kulbokas E."/>
            <person name="Labutti K."/>
            <person name="Lama D."/>
            <person name="Landers T."/>
            <person name="Leger J."/>
            <person name="Levine S."/>
            <person name="Lewis D."/>
            <person name="Lewis T."/>
            <person name="Lindblad-toh K."/>
            <person name="Liu X."/>
            <person name="Lokyitsang T."/>
            <person name="Lokyitsang Y."/>
            <person name="Lucien O."/>
            <person name="Lui A."/>
            <person name="Ma L.J."/>
            <person name="Mabbitt R."/>
            <person name="Macdonald J."/>
            <person name="Maclean C."/>
            <person name="Major J."/>
            <person name="Manning J."/>
            <person name="Marabella R."/>
            <person name="Maru K."/>
            <person name="Matthews C."/>
            <person name="Mauceli E."/>
            <person name="Mccarthy M."/>
            <person name="Mcdonough S."/>
            <person name="Mcghee T."/>
            <person name="Meldrim J."/>
            <person name="Meneus L."/>
            <person name="Mesirov J."/>
            <person name="Mihalev A."/>
            <person name="Mihova T."/>
            <person name="Mikkelsen T."/>
            <person name="Mlenga V."/>
            <person name="Moru K."/>
            <person name="Mozes J."/>
            <person name="Mulrain L."/>
            <person name="Munson G."/>
            <person name="Naylor J."/>
            <person name="Newes C."/>
            <person name="Nguyen C."/>
            <person name="Nguyen N."/>
            <person name="Nguyen T."/>
            <person name="Nicol R."/>
            <person name="Nielsen C."/>
            <person name="Nizzari M."/>
            <person name="Norbu C."/>
            <person name="Norbu N."/>
            <person name="O'donnell P."/>
            <person name="Okoawo O."/>
            <person name="O'leary S."/>
            <person name="Omotosho B."/>
            <person name="O'neill K."/>
            <person name="Osman S."/>
            <person name="Parker S."/>
            <person name="Perrin D."/>
            <person name="Phunkhang P."/>
            <person name="Piqani B."/>
            <person name="Purcell S."/>
            <person name="Rachupka T."/>
            <person name="Ramasamy U."/>
            <person name="Rameau R."/>
            <person name="Ray V."/>
            <person name="Raymond C."/>
            <person name="Retta R."/>
            <person name="Richardson S."/>
            <person name="Rise C."/>
            <person name="Rodriguez J."/>
            <person name="Rogers J."/>
            <person name="Rogov P."/>
            <person name="Rutman M."/>
            <person name="Schupbach R."/>
            <person name="Seaman C."/>
            <person name="Settipalli S."/>
            <person name="Sharpe T."/>
            <person name="Sheridan J."/>
            <person name="Sherpa N."/>
            <person name="Shi J."/>
            <person name="Smirnov S."/>
            <person name="Smith C."/>
            <person name="Sougnez C."/>
            <person name="Spencer B."/>
            <person name="Stalker J."/>
            <person name="Stange-thomann N."/>
            <person name="Stavropoulos S."/>
            <person name="Stetson K."/>
            <person name="Stone C."/>
            <person name="Stone S."/>
            <person name="Stubbs M."/>
            <person name="Talamas J."/>
            <person name="Tchuinga P."/>
            <person name="Tenzing P."/>
            <person name="Tesfaye S."/>
            <person name="Theodore J."/>
            <person name="Thoulutsang Y."/>
            <person name="Topham K."/>
            <person name="Towey S."/>
            <person name="Tsamla T."/>
            <person name="Tsomo N."/>
            <person name="Vallee D."/>
            <person name="Vassiliev H."/>
            <person name="Venkataraman V."/>
            <person name="Vinson J."/>
            <person name="Vo A."/>
            <person name="Wade C."/>
            <person name="Wang S."/>
            <person name="Wangchuk T."/>
            <person name="Wangdi T."/>
            <person name="Whittaker C."/>
            <person name="Wilkinson J."/>
            <person name="Wu Y."/>
            <person name="Wyman D."/>
            <person name="Yadav S."/>
            <person name="Yang S."/>
            <person name="Yang X."/>
            <person name="Yeager S."/>
            <person name="Yee E."/>
            <person name="Young G."/>
            <person name="Zainoun J."/>
            <person name="Zembeck L."/>
            <person name="Zimmer A."/>
            <person name="Zody M."/>
            <person name="Lander E."/>
        </authorList>
    </citation>
    <scope>NUCLEOTIDE SEQUENCE [LARGE SCALE GENOMIC DNA]</scope>
</reference>
<name>H2YT46_CIOSA</name>